<organism evidence="1 2">
    <name type="scientific">Chryseobacterium gleum ATCC 35910</name>
    <dbReference type="NCBI Taxonomy" id="525257"/>
    <lineage>
        <taxon>Bacteria</taxon>
        <taxon>Pseudomonadati</taxon>
        <taxon>Bacteroidota</taxon>
        <taxon>Flavobacteriia</taxon>
        <taxon>Flavobacteriales</taxon>
        <taxon>Weeksellaceae</taxon>
        <taxon>Chryseobacterium group</taxon>
        <taxon>Chryseobacterium</taxon>
    </lineage>
</organism>
<evidence type="ECO:0000313" key="2">
    <source>
        <dbReference type="Proteomes" id="UP000002969"/>
    </source>
</evidence>
<evidence type="ECO:0000313" key="1">
    <source>
        <dbReference type="EMBL" id="EFK35266.1"/>
    </source>
</evidence>
<comment type="caution">
    <text evidence="1">The sequence shown here is derived from an EMBL/GenBank/DDBJ whole genome shotgun (WGS) entry which is preliminary data.</text>
</comment>
<name>A0ABN0AQD8_CHRGE</name>
<dbReference type="Proteomes" id="UP000002969">
    <property type="component" value="Unassembled WGS sequence"/>
</dbReference>
<gene>
    <name evidence="1" type="ORF">HMPREF0204_14335</name>
</gene>
<keyword evidence="2" id="KW-1185">Reference proteome</keyword>
<reference evidence="1" key="1">
    <citation type="submission" date="2010-06" db="EMBL/GenBank/DDBJ databases">
        <authorList>
            <person name="Muzny D."/>
            <person name="Qin X."/>
            <person name="Buhay C."/>
            <person name="Dugan-Rocha S."/>
            <person name="Ding Y."/>
            <person name="Chen G."/>
            <person name="Hawes A."/>
            <person name="Holder M."/>
            <person name="Jhangiani S."/>
            <person name="Johnson A."/>
            <person name="Khan Z."/>
            <person name="Li Z."/>
            <person name="Liu W."/>
            <person name="Liu X."/>
            <person name="Perez L."/>
            <person name="Shen H."/>
            <person name="Wang Q."/>
            <person name="Watt J."/>
            <person name="Xi L."/>
            <person name="Xin Y."/>
            <person name="Zhou J."/>
            <person name="Deng J."/>
            <person name="Jiang H."/>
            <person name="Liu Y."/>
            <person name="Qu J."/>
            <person name="Song X.-Z."/>
            <person name="Zhang L."/>
            <person name="Villasana D."/>
            <person name="Johnson A."/>
            <person name="Liu J."/>
            <person name="Liyanage D."/>
            <person name="Lorensuhewa L."/>
            <person name="Robinson T."/>
            <person name="Song A."/>
            <person name="Song B.-B."/>
            <person name="Dinh H."/>
            <person name="Thornton R."/>
            <person name="Coyle M."/>
            <person name="Francisco L."/>
            <person name="Jackson L."/>
            <person name="Javaid M."/>
            <person name="Korchina V."/>
            <person name="Kovar C."/>
            <person name="Mata R."/>
            <person name="Mathew T."/>
            <person name="Ngo R."/>
            <person name="Nguyen L."/>
            <person name="Nguyen N."/>
            <person name="Okwuonu G."/>
            <person name="Ongeri F."/>
            <person name="Pham C."/>
            <person name="Simmons D."/>
            <person name="Wilczek-Boney K."/>
            <person name="Hale W."/>
            <person name="Jakkamsetti A."/>
            <person name="Pham P."/>
            <person name="Ruth R."/>
            <person name="San Lucas F."/>
            <person name="Warren J."/>
            <person name="Zhang J."/>
            <person name="Zhao Z."/>
            <person name="Zhou C."/>
            <person name="Zhu D."/>
            <person name="Lee S."/>
            <person name="Bess C."/>
            <person name="Blankenburg K."/>
            <person name="Forbes L."/>
            <person name="Fu Q."/>
            <person name="Gubbala S."/>
            <person name="Hirani K."/>
            <person name="Jayaseelan J.C."/>
            <person name="Lara F."/>
            <person name="Munidasa M."/>
            <person name="Palculict T."/>
            <person name="Patil S."/>
            <person name="Pu L.-L."/>
            <person name="Saada N."/>
            <person name="Tang L."/>
            <person name="Weissenberger G."/>
            <person name="Zhu Y."/>
            <person name="Hemphill L."/>
            <person name="Shang Y."/>
            <person name="Youmans B."/>
            <person name="Ayvaz T."/>
            <person name="Ross M."/>
            <person name="Santibanez J."/>
            <person name="Aqrawi P."/>
            <person name="Gross S."/>
            <person name="Joshi V."/>
            <person name="Fowler G."/>
            <person name="Nazareth L."/>
            <person name="Reid J."/>
            <person name="Worley K."/>
            <person name="Petrosino J."/>
            <person name="Highlander S."/>
            <person name="Gibbs R."/>
        </authorList>
    </citation>
    <scope>NUCLEOTIDE SEQUENCE [LARGE SCALE GENOMIC DNA]</scope>
    <source>
        <strain evidence="1">ATCC 35910</strain>
    </source>
</reference>
<sequence>MKNNRSLQSNGIFFPVVKIHVRILIGVWTSEFLKISNHSF</sequence>
<accession>A0ABN0AQD8</accession>
<protein>
    <submittedName>
        <fullName evidence="1">Uncharacterized protein</fullName>
    </submittedName>
</protein>
<dbReference type="EMBL" id="ACKQ02000007">
    <property type="protein sequence ID" value="EFK35266.1"/>
    <property type="molecule type" value="Genomic_DNA"/>
</dbReference>
<proteinExistence type="predicted"/>